<name>A0A413BFW6_9FIRM</name>
<sequence length="72" mass="8305">MACKIKTLLQCKHCRHDLEFATVCGNRRVPLLWCPDCDILYQYLGPEEVIVDRSASVEYVRALANEFLVEMS</sequence>
<accession>A0A413BFW6</accession>
<gene>
    <name evidence="1" type="ORF">DWV78_09040</name>
</gene>
<dbReference type="AlphaFoldDB" id="A0A413BFW6"/>
<proteinExistence type="predicted"/>
<dbReference type="EMBL" id="QSAE01000026">
    <property type="protein sequence ID" value="RGW39493.1"/>
    <property type="molecule type" value="Genomic_DNA"/>
</dbReference>
<comment type="caution">
    <text evidence="1">The sequence shown here is derived from an EMBL/GenBank/DDBJ whole genome shotgun (WGS) entry which is preliminary data.</text>
</comment>
<organism evidence="1 2">
    <name type="scientific">Agathobacter rectalis</name>
    <dbReference type="NCBI Taxonomy" id="39491"/>
    <lineage>
        <taxon>Bacteria</taxon>
        <taxon>Bacillati</taxon>
        <taxon>Bacillota</taxon>
        <taxon>Clostridia</taxon>
        <taxon>Lachnospirales</taxon>
        <taxon>Lachnospiraceae</taxon>
        <taxon>Agathobacter</taxon>
    </lineage>
</organism>
<dbReference type="Proteomes" id="UP000286581">
    <property type="component" value="Unassembled WGS sequence"/>
</dbReference>
<evidence type="ECO:0000313" key="2">
    <source>
        <dbReference type="Proteomes" id="UP000286581"/>
    </source>
</evidence>
<evidence type="ECO:0000313" key="1">
    <source>
        <dbReference type="EMBL" id="RGW39493.1"/>
    </source>
</evidence>
<reference evidence="1 2" key="1">
    <citation type="submission" date="2018-08" db="EMBL/GenBank/DDBJ databases">
        <title>A genome reference for cultivated species of the human gut microbiota.</title>
        <authorList>
            <person name="Zou Y."/>
            <person name="Xue W."/>
            <person name="Luo G."/>
        </authorList>
    </citation>
    <scope>NUCLEOTIDE SEQUENCE [LARGE SCALE GENOMIC DNA]</scope>
    <source>
        <strain evidence="1 2">AF12-8</strain>
    </source>
</reference>
<dbReference type="RefSeq" id="WP_147331335.1">
    <property type="nucleotide sequence ID" value="NZ_QSUE01000002.1"/>
</dbReference>
<protein>
    <submittedName>
        <fullName evidence="1">Uncharacterized protein</fullName>
    </submittedName>
</protein>